<reference evidence="2" key="2">
    <citation type="submission" date="2022-01" db="EMBL/GenBank/DDBJ databases">
        <authorList>
            <person name="Yamashiro T."/>
            <person name="Shiraishi A."/>
            <person name="Satake H."/>
            <person name="Nakayama K."/>
        </authorList>
    </citation>
    <scope>NUCLEOTIDE SEQUENCE</scope>
</reference>
<dbReference type="EMBL" id="BQNB010010202">
    <property type="protein sequence ID" value="GJS74060.1"/>
    <property type="molecule type" value="Genomic_DNA"/>
</dbReference>
<dbReference type="Proteomes" id="UP001151760">
    <property type="component" value="Unassembled WGS sequence"/>
</dbReference>
<gene>
    <name evidence="2" type="ORF">Tco_0706901</name>
</gene>
<evidence type="ECO:0000256" key="1">
    <source>
        <dbReference type="SAM" id="MobiDB-lite"/>
    </source>
</evidence>
<comment type="caution">
    <text evidence="2">The sequence shown here is derived from an EMBL/GenBank/DDBJ whole genome shotgun (WGS) entry which is preliminary data.</text>
</comment>
<sequence>MEPDIENMTIREYLKYKAVKKGDYKMMFDPEEDSIWEHDDDSEDDQEEDDDDGDTFDMWDITIEDVERIRKIFNVPDEIDEIVQPLIPKPIHTTPPNDDYVAPATKLMLDELLEEFVDEILNVTMVDVEADFNPTKDLEELERLLARRPHLSLISNLSFILN</sequence>
<evidence type="ECO:0000313" key="3">
    <source>
        <dbReference type="Proteomes" id="UP001151760"/>
    </source>
</evidence>
<feature type="region of interest" description="Disordered" evidence="1">
    <location>
        <begin position="31"/>
        <end position="56"/>
    </location>
</feature>
<proteinExistence type="predicted"/>
<reference evidence="2" key="1">
    <citation type="journal article" date="2022" name="Int. J. Mol. Sci.">
        <title>Draft Genome of Tanacetum Coccineum: Genomic Comparison of Closely Related Tanacetum-Family Plants.</title>
        <authorList>
            <person name="Yamashiro T."/>
            <person name="Shiraishi A."/>
            <person name="Nakayama K."/>
            <person name="Satake H."/>
        </authorList>
    </citation>
    <scope>NUCLEOTIDE SEQUENCE</scope>
</reference>
<keyword evidence="3" id="KW-1185">Reference proteome</keyword>
<organism evidence="2 3">
    <name type="scientific">Tanacetum coccineum</name>
    <dbReference type="NCBI Taxonomy" id="301880"/>
    <lineage>
        <taxon>Eukaryota</taxon>
        <taxon>Viridiplantae</taxon>
        <taxon>Streptophyta</taxon>
        <taxon>Embryophyta</taxon>
        <taxon>Tracheophyta</taxon>
        <taxon>Spermatophyta</taxon>
        <taxon>Magnoliopsida</taxon>
        <taxon>eudicotyledons</taxon>
        <taxon>Gunneridae</taxon>
        <taxon>Pentapetalae</taxon>
        <taxon>asterids</taxon>
        <taxon>campanulids</taxon>
        <taxon>Asterales</taxon>
        <taxon>Asteraceae</taxon>
        <taxon>Asteroideae</taxon>
        <taxon>Anthemideae</taxon>
        <taxon>Anthemidinae</taxon>
        <taxon>Tanacetum</taxon>
    </lineage>
</organism>
<name>A0ABQ4Y9J4_9ASTR</name>
<protein>
    <submittedName>
        <fullName evidence="2">Uncharacterized protein</fullName>
    </submittedName>
</protein>
<accession>A0ABQ4Y9J4</accession>
<evidence type="ECO:0000313" key="2">
    <source>
        <dbReference type="EMBL" id="GJS74060.1"/>
    </source>
</evidence>